<gene>
    <name evidence="1" type="ORF">BB561_003585</name>
</gene>
<keyword evidence="2" id="KW-1185">Reference proteome</keyword>
<protein>
    <submittedName>
        <fullName evidence="1">Uncharacterized protein</fullName>
    </submittedName>
</protein>
<comment type="caution">
    <text evidence="1">The sequence shown here is derived from an EMBL/GenBank/DDBJ whole genome shotgun (WGS) entry which is preliminary data.</text>
</comment>
<reference evidence="1 2" key="1">
    <citation type="journal article" date="2018" name="MBio">
        <title>Comparative Genomics Reveals the Core Gene Toolbox for the Fungus-Insect Symbiosis.</title>
        <authorList>
            <person name="Wang Y."/>
            <person name="Stata M."/>
            <person name="Wang W."/>
            <person name="Stajich J.E."/>
            <person name="White M.M."/>
            <person name="Moncalvo J.M."/>
        </authorList>
    </citation>
    <scope>NUCLEOTIDE SEQUENCE [LARGE SCALE GENOMIC DNA]</scope>
    <source>
        <strain evidence="1 2">SWE-8-4</strain>
    </source>
</reference>
<dbReference type="AlphaFoldDB" id="A0A2T9YKP8"/>
<evidence type="ECO:0000313" key="2">
    <source>
        <dbReference type="Proteomes" id="UP000245383"/>
    </source>
</evidence>
<organism evidence="1 2">
    <name type="scientific">Smittium simulii</name>
    <dbReference type="NCBI Taxonomy" id="133385"/>
    <lineage>
        <taxon>Eukaryota</taxon>
        <taxon>Fungi</taxon>
        <taxon>Fungi incertae sedis</taxon>
        <taxon>Zoopagomycota</taxon>
        <taxon>Kickxellomycotina</taxon>
        <taxon>Harpellomycetes</taxon>
        <taxon>Harpellales</taxon>
        <taxon>Legeriomycetaceae</taxon>
        <taxon>Smittium</taxon>
    </lineage>
</organism>
<sequence length="125" mass="14109">MVYSCSKNNLMLLDGTHSELHGFSNSKKYSLGVLQSLAYLGKQNQTNRFLNILESTIDGGSIQYRTIDEKTGLQNHRPTGQRSKAYSGISDSLFEPNQFKIAKKLNNIKVTWKLKKLPNNCSIKL</sequence>
<accession>A0A2T9YKP8</accession>
<name>A0A2T9YKP8_9FUNG</name>
<dbReference type="EMBL" id="MBFR01000147">
    <property type="protein sequence ID" value="PVU92844.1"/>
    <property type="molecule type" value="Genomic_DNA"/>
</dbReference>
<evidence type="ECO:0000313" key="1">
    <source>
        <dbReference type="EMBL" id="PVU92844.1"/>
    </source>
</evidence>
<proteinExistence type="predicted"/>
<dbReference type="Proteomes" id="UP000245383">
    <property type="component" value="Unassembled WGS sequence"/>
</dbReference>